<dbReference type="AlphaFoldDB" id="A0A3S5CJA2"/>
<feature type="repeat" description="ANK" evidence="3">
    <location>
        <begin position="40"/>
        <end position="72"/>
    </location>
</feature>
<feature type="repeat" description="ANK" evidence="3">
    <location>
        <begin position="7"/>
        <end position="39"/>
    </location>
</feature>
<comment type="caution">
    <text evidence="4">The sequence shown here is derived from an EMBL/GenBank/DDBJ whole genome shotgun (WGS) entry which is preliminary data.</text>
</comment>
<name>A0A3S5CJA2_9PLAT</name>
<evidence type="ECO:0000256" key="2">
    <source>
        <dbReference type="ARBA" id="ARBA00023043"/>
    </source>
</evidence>
<dbReference type="OrthoDB" id="194358at2759"/>
<protein>
    <submittedName>
        <fullName evidence="4">Uncharacterized protein</fullName>
    </submittedName>
</protein>
<dbReference type="Pfam" id="PF00023">
    <property type="entry name" value="Ank"/>
    <property type="match status" value="1"/>
</dbReference>
<organism evidence="4 5">
    <name type="scientific">Protopolystoma xenopodis</name>
    <dbReference type="NCBI Taxonomy" id="117903"/>
    <lineage>
        <taxon>Eukaryota</taxon>
        <taxon>Metazoa</taxon>
        <taxon>Spiralia</taxon>
        <taxon>Lophotrochozoa</taxon>
        <taxon>Platyhelminthes</taxon>
        <taxon>Monogenea</taxon>
        <taxon>Polyopisthocotylea</taxon>
        <taxon>Polystomatidea</taxon>
        <taxon>Polystomatidae</taxon>
        <taxon>Protopolystoma</taxon>
    </lineage>
</organism>
<reference evidence="4" key="1">
    <citation type="submission" date="2018-11" db="EMBL/GenBank/DDBJ databases">
        <authorList>
            <consortium name="Pathogen Informatics"/>
        </authorList>
    </citation>
    <scope>NUCLEOTIDE SEQUENCE</scope>
</reference>
<keyword evidence="5" id="KW-1185">Reference proteome</keyword>
<dbReference type="Pfam" id="PF12796">
    <property type="entry name" value="Ank_2"/>
    <property type="match status" value="1"/>
</dbReference>
<dbReference type="PROSITE" id="PS50297">
    <property type="entry name" value="ANK_REP_REGION"/>
    <property type="match status" value="3"/>
</dbReference>
<evidence type="ECO:0000313" key="4">
    <source>
        <dbReference type="EMBL" id="VEL12844.1"/>
    </source>
</evidence>
<dbReference type="Gene3D" id="1.25.40.20">
    <property type="entry name" value="Ankyrin repeat-containing domain"/>
    <property type="match status" value="1"/>
</dbReference>
<dbReference type="EMBL" id="CAAALY010016023">
    <property type="protein sequence ID" value="VEL12844.1"/>
    <property type="molecule type" value="Genomic_DNA"/>
</dbReference>
<feature type="repeat" description="ANK" evidence="3">
    <location>
        <begin position="72"/>
        <end position="104"/>
    </location>
</feature>
<dbReference type="SMART" id="SM00248">
    <property type="entry name" value="ANK"/>
    <property type="match status" value="3"/>
</dbReference>
<dbReference type="PANTHER" id="PTHR24171">
    <property type="entry name" value="ANKYRIN REPEAT DOMAIN-CONTAINING PROTEIN 39-RELATED"/>
    <property type="match status" value="1"/>
</dbReference>
<keyword evidence="1" id="KW-0677">Repeat</keyword>
<dbReference type="SUPFAM" id="SSF48403">
    <property type="entry name" value="Ankyrin repeat"/>
    <property type="match status" value="1"/>
</dbReference>
<accession>A0A3S5CJA2</accession>
<proteinExistence type="predicted"/>
<evidence type="ECO:0000256" key="1">
    <source>
        <dbReference type="ARBA" id="ARBA00022737"/>
    </source>
</evidence>
<gene>
    <name evidence="4" type="ORF">PXEA_LOCUS6284</name>
</gene>
<evidence type="ECO:0000313" key="5">
    <source>
        <dbReference type="Proteomes" id="UP000784294"/>
    </source>
</evidence>
<dbReference type="InterPro" id="IPR036770">
    <property type="entry name" value="Ankyrin_rpt-contain_sf"/>
</dbReference>
<dbReference type="InterPro" id="IPR002110">
    <property type="entry name" value="Ankyrin_rpt"/>
</dbReference>
<dbReference type="Proteomes" id="UP000784294">
    <property type="component" value="Unassembled WGS sequence"/>
</dbReference>
<dbReference type="PROSITE" id="PS50088">
    <property type="entry name" value="ANK_REPEAT"/>
    <property type="match status" value="3"/>
</dbReference>
<keyword evidence="2 3" id="KW-0040">ANK repeat</keyword>
<sequence length="236" mass="24714">MLCMISDLATPLYISAQMGHTRAVKLLVRSGACVDTPREDGATPLFTAAQKGHIGVVQALLAAGATVGLLGNGETALHAAVLFGRTRISHLLLLRGADPMAPNKLSLDPSSRIYWVWVISKIKGLKDGLTSLRLANDAHYSDLTVVLAHFAGPVASSQAGIDIDDASGIGARRRRPLTAAAAAARTLQRYGCVPVTGQVRCRPAQRNTGRSRLPAGTSTTLSGLWRKGGIAAPYSG</sequence>
<evidence type="ECO:0000256" key="3">
    <source>
        <dbReference type="PROSITE-ProRule" id="PRU00023"/>
    </source>
</evidence>